<evidence type="ECO:0000313" key="3">
    <source>
        <dbReference type="Proteomes" id="UP001388366"/>
    </source>
</evidence>
<evidence type="ECO:0000313" key="2">
    <source>
        <dbReference type="EMBL" id="MEM5552199.1"/>
    </source>
</evidence>
<reference evidence="2 3" key="1">
    <citation type="submission" date="2024-03" db="EMBL/GenBank/DDBJ databases">
        <title>Community enrichment and isolation of bacterial strains for fucoidan degradation.</title>
        <authorList>
            <person name="Sichert A."/>
        </authorList>
    </citation>
    <scope>NUCLEOTIDE SEQUENCE [LARGE SCALE GENOMIC DNA]</scope>
    <source>
        <strain evidence="2 3">AS81</strain>
    </source>
</reference>
<dbReference type="EMBL" id="JBBMQU010000032">
    <property type="protein sequence ID" value="MEM5552199.1"/>
    <property type="molecule type" value="Genomic_DNA"/>
</dbReference>
<feature type="transmembrane region" description="Helical" evidence="1">
    <location>
        <begin position="56"/>
        <end position="80"/>
    </location>
</feature>
<keyword evidence="1" id="KW-0812">Transmembrane</keyword>
<protein>
    <submittedName>
        <fullName evidence="2">Uncharacterized protein</fullName>
    </submittedName>
</protein>
<keyword evidence="1" id="KW-0472">Membrane</keyword>
<organism evidence="2 3">
    <name type="scientific">Pseudoalteromonas neustonica</name>
    <dbReference type="NCBI Taxonomy" id="1840331"/>
    <lineage>
        <taxon>Bacteria</taxon>
        <taxon>Pseudomonadati</taxon>
        <taxon>Pseudomonadota</taxon>
        <taxon>Gammaproteobacteria</taxon>
        <taxon>Alteromonadales</taxon>
        <taxon>Pseudoalteromonadaceae</taxon>
        <taxon>Pseudoalteromonas</taxon>
    </lineage>
</organism>
<dbReference type="Proteomes" id="UP001388366">
    <property type="component" value="Unassembled WGS sequence"/>
</dbReference>
<name>A0ABU9U584_9GAMM</name>
<feature type="transmembrane region" description="Helical" evidence="1">
    <location>
        <begin position="114"/>
        <end position="133"/>
    </location>
</feature>
<dbReference type="RefSeq" id="WP_342884271.1">
    <property type="nucleotide sequence ID" value="NZ_JBBMQU010000032.1"/>
</dbReference>
<keyword evidence="3" id="KW-1185">Reference proteome</keyword>
<keyword evidence="1" id="KW-1133">Transmembrane helix</keyword>
<proteinExistence type="predicted"/>
<accession>A0ABU9U584</accession>
<feature type="transmembrane region" description="Helical" evidence="1">
    <location>
        <begin position="12"/>
        <end position="36"/>
    </location>
</feature>
<gene>
    <name evidence="2" type="ORF">WNY63_15855</name>
</gene>
<comment type="caution">
    <text evidence="2">The sequence shown here is derived from an EMBL/GenBank/DDBJ whole genome shotgun (WGS) entry which is preliminary data.</text>
</comment>
<sequence length="259" mass="29878">MKDNKSIKFIDLASKNWGGVTTITFFAYSVFCYFWTITYFNSWDVFAFDYLSNIDIYNFTIVSSGLPFSLILILLTLLMFKATKDISYVLKRKVRAKGIIYSDRQNACEEEPNLLFVNALSIMILMLAAYVTYNYHVKSISSKIELAKYKIIIKNRHHIMCGHIISNVGENLVVWDFSSDNIVAVSKSAVESYSELRLASPPFEYKLVYPDGTLTPRKHGWTSPPPRNIRIETEDSKKAFQKWKNSFLMQCSSLDRTNK</sequence>
<evidence type="ECO:0000256" key="1">
    <source>
        <dbReference type="SAM" id="Phobius"/>
    </source>
</evidence>